<dbReference type="EMBL" id="NKCI01000722">
    <property type="protein sequence ID" value="RSL38937.1"/>
    <property type="molecule type" value="Genomic_DNA"/>
</dbReference>
<evidence type="ECO:0000313" key="3">
    <source>
        <dbReference type="Proteomes" id="UP000288168"/>
    </source>
</evidence>
<dbReference type="AlphaFoldDB" id="A0A428NDR0"/>
<keyword evidence="3" id="KW-1185">Reference proteome</keyword>
<dbReference type="STRING" id="1325734.A0A428NDR0"/>
<feature type="compositionally biased region" description="Polar residues" evidence="1">
    <location>
        <begin position="226"/>
        <end position="250"/>
    </location>
</feature>
<reference evidence="2 3" key="1">
    <citation type="submission" date="2017-06" db="EMBL/GenBank/DDBJ databases">
        <title>Comparative genomic analysis of Ambrosia Fusariam Clade fungi.</title>
        <authorList>
            <person name="Stajich J.E."/>
            <person name="Carrillo J."/>
            <person name="Kijimoto T."/>
            <person name="Eskalen A."/>
            <person name="O'Donnell K."/>
            <person name="Kasson M."/>
        </authorList>
    </citation>
    <scope>NUCLEOTIDE SEQUENCE [LARGE SCALE GENOMIC DNA]</scope>
    <source>
        <strain evidence="2 3">NRRL62584</strain>
    </source>
</reference>
<name>A0A428NDR0_9HYPO</name>
<dbReference type="Proteomes" id="UP000288168">
    <property type="component" value="Unassembled WGS sequence"/>
</dbReference>
<protein>
    <recommendedName>
        <fullName evidence="4">Transcription factor domain-containing protein</fullName>
    </recommendedName>
</protein>
<evidence type="ECO:0008006" key="4">
    <source>
        <dbReference type="Google" id="ProtNLM"/>
    </source>
</evidence>
<comment type="caution">
    <text evidence="2">The sequence shown here is derived from an EMBL/GenBank/DDBJ whole genome shotgun (WGS) entry which is preliminary data.</text>
</comment>
<sequence length="348" mass="39002">MSTALLMRLHDEKAYEAMPFIEGQLCRRAFWGLYTGCQASCFLGDHPSIFNKRLFFGVTVPKYPEEFGPEDHATIRQHDGRQQSISILTGFNANQDLWRAAENLLQAVRERDSVGTSDSRPATLYLKFYAILDDLPTALRFHDSVDITLEEFSFADQGDHQPRVPQALTIQRTNLHISHQYLKLFFLRNYSFLGLNNPLALPAVSNLPLMTDSGMSLSLSETMATSPASRISSHNDPHAPSQTDHSQSQRGLGPWLARQILQVAEDMLYVIHLSELNSLRLNGEPCTEKIRRVAASVLDVLAQDVIDAPLMERAVNLRELYPHLLARLKSKASDERRSTAAGSSIANT</sequence>
<proteinExistence type="predicted"/>
<accession>A0A428NDR0</accession>
<evidence type="ECO:0000313" key="2">
    <source>
        <dbReference type="EMBL" id="RSL38937.1"/>
    </source>
</evidence>
<organism evidence="2 3">
    <name type="scientific">Fusarium duplospermum</name>
    <dbReference type="NCBI Taxonomy" id="1325734"/>
    <lineage>
        <taxon>Eukaryota</taxon>
        <taxon>Fungi</taxon>
        <taxon>Dikarya</taxon>
        <taxon>Ascomycota</taxon>
        <taxon>Pezizomycotina</taxon>
        <taxon>Sordariomycetes</taxon>
        <taxon>Hypocreomycetidae</taxon>
        <taxon>Hypocreales</taxon>
        <taxon>Nectriaceae</taxon>
        <taxon>Fusarium</taxon>
        <taxon>Fusarium solani species complex</taxon>
    </lineage>
</organism>
<dbReference type="OrthoDB" id="2283488at2759"/>
<gene>
    <name evidence="2" type="ORF">CEP54_016381</name>
</gene>
<evidence type="ECO:0000256" key="1">
    <source>
        <dbReference type="SAM" id="MobiDB-lite"/>
    </source>
</evidence>
<feature type="region of interest" description="Disordered" evidence="1">
    <location>
        <begin position="226"/>
        <end position="251"/>
    </location>
</feature>
<dbReference type="CDD" id="cd12148">
    <property type="entry name" value="fungal_TF_MHR"/>
    <property type="match status" value="1"/>
</dbReference>